<feature type="signal peptide" evidence="9">
    <location>
        <begin position="1"/>
        <end position="22"/>
    </location>
</feature>
<evidence type="ECO:0000256" key="7">
    <source>
        <dbReference type="ARBA" id="ARBA00023085"/>
    </source>
</evidence>
<keyword evidence="6 9" id="KW-0378">Hydrolase</keyword>
<dbReference type="SUPFAM" id="SSF51126">
    <property type="entry name" value="Pectin lyase-like"/>
    <property type="match status" value="1"/>
</dbReference>
<comment type="similarity">
    <text evidence="3">In the N-terminal section; belongs to the PMEI family.</text>
</comment>
<organism evidence="11 12">
    <name type="scientific">Linum tenue</name>
    <dbReference type="NCBI Taxonomy" id="586396"/>
    <lineage>
        <taxon>Eukaryota</taxon>
        <taxon>Viridiplantae</taxon>
        <taxon>Streptophyta</taxon>
        <taxon>Embryophyta</taxon>
        <taxon>Tracheophyta</taxon>
        <taxon>Spermatophyta</taxon>
        <taxon>Magnoliopsida</taxon>
        <taxon>eudicotyledons</taxon>
        <taxon>Gunneridae</taxon>
        <taxon>Pentapetalae</taxon>
        <taxon>rosids</taxon>
        <taxon>fabids</taxon>
        <taxon>Malpighiales</taxon>
        <taxon>Linaceae</taxon>
        <taxon>Linum</taxon>
    </lineage>
</organism>
<evidence type="ECO:0000256" key="5">
    <source>
        <dbReference type="ARBA" id="ARBA00022512"/>
    </source>
</evidence>
<evidence type="ECO:0000256" key="1">
    <source>
        <dbReference type="ARBA" id="ARBA00004191"/>
    </source>
</evidence>
<dbReference type="GO" id="GO:0042545">
    <property type="term" value="P:cell wall modification"/>
    <property type="evidence" value="ECO:0007669"/>
    <property type="project" value="UniProtKB-UniRule"/>
</dbReference>
<dbReference type="Pfam" id="PF01095">
    <property type="entry name" value="Pectinesterase"/>
    <property type="match status" value="1"/>
</dbReference>
<dbReference type="EMBL" id="CAMGYJ010000010">
    <property type="protein sequence ID" value="CAI0551694.1"/>
    <property type="molecule type" value="Genomic_DNA"/>
</dbReference>
<dbReference type="Proteomes" id="UP001154282">
    <property type="component" value="Unassembled WGS sequence"/>
</dbReference>
<protein>
    <recommendedName>
        <fullName evidence="9">Pectinesterase</fullName>
        <ecNumber evidence="9">3.1.1.11</ecNumber>
    </recommendedName>
</protein>
<evidence type="ECO:0000259" key="10">
    <source>
        <dbReference type="SMART" id="SM00856"/>
    </source>
</evidence>
<dbReference type="AlphaFoldDB" id="A0AAV0R550"/>
<dbReference type="NCBIfam" id="TIGR01614">
    <property type="entry name" value="PME_inhib"/>
    <property type="match status" value="1"/>
</dbReference>
<dbReference type="Gene3D" id="1.20.140.40">
    <property type="entry name" value="Invertase/pectin methylesterase inhibitor family protein"/>
    <property type="match status" value="1"/>
</dbReference>
<dbReference type="Pfam" id="PF04043">
    <property type="entry name" value="PMEI"/>
    <property type="match status" value="1"/>
</dbReference>
<accession>A0AAV0R550</accession>
<evidence type="ECO:0000256" key="4">
    <source>
        <dbReference type="ARBA" id="ARBA00007786"/>
    </source>
</evidence>
<dbReference type="CDD" id="cd15798">
    <property type="entry name" value="PMEI-like_3"/>
    <property type="match status" value="1"/>
</dbReference>
<dbReference type="InterPro" id="IPR033131">
    <property type="entry name" value="Pectinesterase_Asp_AS"/>
</dbReference>
<dbReference type="PROSITE" id="PS00503">
    <property type="entry name" value="PECTINESTERASE_2"/>
    <property type="match status" value="1"/>
</dbReference>
<keyword evidence="5" id="KW-0964">Secreted</keyword>
<comment type="catalytic activity">
    <reaction evidence="9">
        <text>[(1-&gt;4)-alpha-D-galacturonosyl methyl ester](n) + n H2O = [(1-&gt;4)-alpha-D-galacturonosyl](n) + n methanol + n H(+)</text>
        <dbReference type="Rhea" id="RHEA:22380"/>
        <dbReference type="Rhea" id="RHEA-COMP:14570"/>
        <dbReference type="Rhea" id="RHEA-COMP:14573"/>
        <dbReference type="ChEBI" id="CHEBI:15377"/>
        <dbReference type="ChEBI" id="CHEBI:15378"/>
        <dbReference type="ChEBI" id="CHEBI:17790"/>
        <dbReference type="ChEBI" id="CHEBI:140522"/>
        <dbReference type="ChEBI" id="CHEBI:140523"/>
        <dbReference type="EC" id="3.1.1.11"/>
    </reaction>
</comment>
<evidence type="ECO:0000256" key="9">
    <source>
        <dbReference type="RuleBase" id="RU000589"/>
    </source>
</evidence>
<feature type="chain" id="PRO_5043095258" description="Pectinesterase" evidence="9">
    <location>
        <begin position="23"/>
        <end position="561"/>
    </location>
</feature>
<evidence type="ECO:0000256" key="8">
    <source>
        <dbReference type="PROSITE-ProRule" id="PRU10040"/>
    </source>
</evidence>
<keyword evidence="9" id="KW-0732">Signal</keyword>
<reference evidence="11" key="1">
    <citation type="submission" date="2022-08" db="EMBL/GenBank/DDBJ databases">
        <authorList>
            <person name="Gutierrez-Valencia J."/>
        </authorList>
    </citation>
    <scope>NUCLEOTIDE SEQUENCE</scope>
</reference>
<dbReference type="Gene3D" id="2.160.20.10">
    <property type="entry name" value="Single-stranded right-handed beta-helix, Pectin lyase-like"/>
    <property type="match status" value="1"/>
</dbReference>
<dbReference type="PANTHER" id="PTHR31707">
    <property type="entry name" value="PECTINESTERASE"/>
    <property type="match status" value="1"/>
</dbReference>
<dbReference type="EC" id="3.1.1.11" evidence="9"/>
<dbReference type="GO" id="GO:0030599">
    <property type="term" value="F:pectinesterase activity"/>
    <property type="evidence" value="ECO:0007669"/>
    <property type="project" value="UniProtKB-UniRule"/>
</dbReference>
<name>A0AAV0R550_9ROSI</name>
<dbReference type="InterPro" id="IPR006501">
    <property type="entry name" value="Pectinesterase_inhib_dom"/>
</dbReference>
<dbReference type="GO" id="GO:0045490">
    <property type="term" value="P:pectin catabolic process"/>
    <property type="evidence" value="ECO:0007669"/>
    <property type="project" value="UniProtKB-UniRule"/>
</dbReference>
<keyword evidence="5" id="KW-0134">Cell wall</keyword>
<dbReference type="InterPro" id="IPR012334">
    <property type="entry name" value="Pectin_lyas_fold"/>
</dbReference>
<keyword evidence="7 9" id="KW-0063">Aspartyl esterase</keyword>
<dbReference type="InterPro" id="IPR011050">
    <property type="entry name" value="Pectin_lyase_fold/virulence"/>
</dbReference>
<comment type="subcellular location">
    <subcellularLocation>
        <location evidence="1">Secreted</location>
        <location evidence="1">Cell wall</location>
    </subcellularLocation>
</comment>
<sequence length="561" mass="62083">MAKTNLIISFLLLLSFFSSSLADYSTPDSICSLTPHPNFCKSFLPFSNNNPLAPSSLHDYGRSSLSHSLSHAQDFHSMVDHFSSAIPSTSYSNPLQDCHLLSELNIDYLSQACEAVKGKDTFLEDYEADDLMTWLSSTITNQETCLEGLSQYSASPSSSFKNAMFPHLYDGELYNSVSLALFKHGWVRDDYQPSDAGNNGRWLAESEQIVSKLARSRSHHLLPRRSHRPTKGRSLVVADGIQVSQIVVVNQYGTGNFSTISDAVAVAPNNTELVDGYYVIHLMAGVYEEYVSIPKQKRYIMLIGDGINQTVITGNRSVVDGWTTFNSATFAVLGRGFVAVNVTFRNTAGPSKHQAVAVRNGADKSTFYSCSFEGYQDTLYAHSQRQFYRNCHIYGTIDYIFGNAAAVLQNCNIYSRRPMDNQFNTVTAQGRTDPNQNTGTSVQNCAVLATEDLKTSNVTTKTYLGRPWKEYSTTIVMESFVDGLIDPAGWTPWNASSFALDTLYYAEFNNTGPGSSTRDRVHWLGYHVANETDAKNFTVSKFLGGNSWLPQTGVPYTAGLN</sequence>
<dbReference type="SMART" id="SM00856">
    <property type="entry name" value="PMEI"/>
    <property type="match status" value="1"/>
</dbReference>
<evidence type="ECO:0000256" key="2">
    <source>
        <dbReference type="ARBA" id="ARBA00005184"/>
    </source>
</evidence>
<gene>
    <name evidence="11" type="ORF">LITE_LOCUS46097</name>
</gene>
<dbReference type="InterPro" id="IPR035513">
    <property type="entry name" value="Invertase/methylesterase_inhib"/>
</dbReference>
<dbReference type="FunFam" id="2.160.20.10:FF:000001">
    <property type="entry name" value="Pectinesterase"/>
    <property type="match status" value="1"/>
</dbReference>
<evidence type="ECO:0000313" key="12">
    <source>
        <dbReference type="Proteomes" id="UP001154282"/>
    </source>
</evidence>
<evidence type="ECO:0000256" key="3">
    <source>
        <dbReference type="ARBA" id="ARBA00006027"/>
    </source>
</evidence>
<dbReference type="GO" id="GO:0004857">
    <property type="term" value="F:enzyme inhibitor activity"/>
    <property type="evidence" value="ECO:0007669"/>
    <property type="project" value="InterPro"/>
</dbReference>
<feature type="domain" description="Pectinesterase inhibitor" evidence="10">
    <location>
        <begin position="22"/>
        <end position="181"/>
    </location>
</feature>
<evidence type="ECO:0000313" key="11">
    <source>
        <dbReference type="EMBL" id="CAI0551694.1"/>
    </source>
</evidence>
<keyword evidence="12" id="KW-1185">Reference proteome</keyword>
<proteinExistence type="inferred from homology"/>
<comment type="caution">
    <text evidence="11">The sequence shown here is derived from an EMBL/GenBank/DDBJ whole genome shotgun (WGS) entry which is preliminary data.</text>
</comment>
<comment type="similarity">
    <text evidence="4">In the C-terminal section; belongs to the pectinesterase family.</text>
</comment>
<feature type="active site" evidence="8">
    <location>
        <position position="398"/>
    </location>
</feature>
<dbReference type="InterPro" id="IPR000070">
    <property type="entry name" value="Pectinesterase_cat"/>
</dbReference>
<dbReference type="SUPFAM" id="SSF101148">
    <property type="entry name" value="Plant invertase/pectin methylesterase inhibitor"/>
    <property type="match status" value="1"/>
</dbReference>
<comment type="pathway">
    <text evidence="2 9">Glycan metabolism; pectin degradation; 2-dehydro-3-deoxy-D-gluconate from pectin: step 1/5.</text>
</comment>
<evidence type="ECO:0000256" key="6">
    <source>
        <dbReference type="ARBA" id="ARBA00022801"/>
    </source>
</evidence>